<dbReference type="PROSITE" id="PS00194">
    <property type="entry name" value="THIOREDOXIN_1"/>
    <property type="match status" value="1"/>
</dbReference>
<evidence type="ECO:0000313" key="9">
    <source>
        <dbReference type="Proteomes" id="UP000557772"/>
    </source>
</evidence>
<dbReference type="InterPro" id="IPR000866">
    <property type="entry name" value="AhpC/TSA"/>
</dbReference>
<sequence length="198" mass="20220">MSRRAVVGGALALTAALGLSACGSGGDSSIAKQAKAGDDKNYISGDGGIEQLAPDKRGKPVQLSGKLLDGTPWSSGKDAAGKIVVINVWGSWCPPCKEEMPALQKAWESFQPKGNVVMIGVDRQESPETGAAYLKTAGVTYPSLQDDGGAALVALQGKATATPSTLVLDTQHRIAARVSGPTTTTTLTGLVQDVVSKG</sequence>
<dbReference type="InterPro" id="IPR017937">
    <property type="entry name" value="Thioredoxin_CS"/>
</dbReference>
<evidence type="ECO:0000313" key="8">
    <source>
        <dbReference type="EMBL" id="NNG37912.1"/>
    </source>
</evidence>
<dbReference type="Proteomes" id="UP000557772">
    <property type="component" value="Unassembled WGS sequence"/>
</dbReference>
<keyword evidence="9" id="KW-1185">Reference proteome</keyword>
<keyword evidence="4" id="KW-1015">Disulfide bond</keyword>
<keyword evidence="3" id="KW-0812">Transmembrane</keyword>
<gene>
    <name evidence="8" type="ORF">HJ588_01300</name>
</gene>
<feature type="domain" description="Thioredoxin" evidence="7">
    <location>
        <begin position="47"/>
        <end position="196"/>
    </location>
</feature>
<dbReference type="PROSITE" id="PS51257">
    <property type="entry name" value="PROKAR_LIPOPROTEIN"/>
    <property type="match status" value="1"/>
</dbReference>
<dbReference type="GO" id="GO:0017004">
    <property type="term" value="P:cytochrome complex assembly"/>
    <property type="evidence" value="ECO:0007669"/>
    <property type="project" value="UniProtKB-KW"/>
</dbReference>
<dbReference type="EMBL" id="JABENB010000001">
    <property type="protein sequence ID" value="NNG37912.1"/>
    <property type="molecule type" value="Genomic_DNA"/>
</dbReference>
<dbReference type="CDD" id="cd02966">
    <property type="entry name" value="TlpA_like_family"/>
    <property type="match status" value="1"/>
</dbReference>
<keyword evidence="3" id="KW-0735">Signal-anchor</keyword>
<protein>
    <submittedName>
        <fullName evidence="8">TlpA family protein disulfide reductase</fullName>
    </submittedName>
</protein>
<dbReference type="PANTHER" id="PTHR42852:SF6">
    <property type="entry name" value="THIOL:DISULFIDE INTERCHANGE PROTEIN DSBE"/>
    <property type="match status" value="1"/>
</dbReference>
<dbReference type="GO" id="GO:0016209">
    <property type="term" value="F:antioxidant activity"/>
    <property type="evidence" value="ECO:0007669"/>
    <property type="project" value="InterPro"/>
</dbReference>
<dbReference type="PANTHER" id="PTHR42852">
    <property type="entry name" value="THIOL:DISULFIDE INTERCHANGE PROTEIN DSBE"/>
    <property type="match status" value="1"/>
</dbReference>
<proteinExistence type="predicted"/>
<name>A0A849AM75_9MICO</name>
<dbReference type="Gene3D" id="3.40.30.10">
    <property type="entry name" value="Glutaredoxin"/>
    <property type="match status" value="1"/>
</dbReference>
<evidence type="ECO:0000256" key="5">
    <source>
        <dbReference type="ARBA" id="ARBA00023284"/>
    </source>
</evidence>
<evidence type="ECO:0000256" key="1">
    <source>
        <dbReference type="ARBA" id="ARBA00004196"/>
    </source>
</evidence>
<keyword evidence="6" id="KW-0732">Signal</keyword>
<dbReference type="GO" id="GO:0030313">
    <property type="term" value="C:cell envelope"/>
    <property type="evidence" value="ECO:0007669"/>
    <property type="project" value="UniProtKB-SubCell"/>
</dbReference>
<dbReference type="InterPro" id="IPR050553">
    <property type="entry name" value="Thioredoxin_ResA/DsbE_sf"/>
</dbReference>
<evidence type="ECO:0000256" key="4">
    <source>
        <dbReference type="ARBA" id="ARBA00023157"/>
    </source>
</evidence>
<feature type="chain" id="PRO_5038973719" evidence="6">
    <location>
        <begin position="22"/>
        <end position="198"/>
    </location>
</feature>
<accession>A0A849AM75</accession>
<dbReference type="SUPFAM" id="SSF52833">
    <property type="entry name" value="Thioredoxin-like"/>
    <property type="match status" value="1"/>
</dbReference>
<dbReference type="Pfam" id="PF00578">
    <property type="entry name" value="AhpC-TSA"/>
    <property type="match status" value="1"/>
</dbReference>
<feature type="signal peptide" evidence="6">
    <location>
        <begin position="1"/>
        <end position="21"/>
    </location>
</feature>
<organism evidence="8 9">
    <name type="scientific">Flexivirga aerilata</name>
    <dbReference type="NCBI Taxonomy" id="1656889"/>
    <lineage>
        <taxon>Bacteria</taxon>
        <taxon>Bacillati</taxon>
        <taxon>Actinomycetota</taxon>
        <taxon>Actinomycetes</taxon>
        <taxon>Micrococcales</taxon>
        <taxon>Dermacoccaceae</taxon>
        <taxon>Flexivirga</taxon>
    </lineage>
</organism>
<dbReference type="InterPro" id="IPR036249">
    <property type="entry name" value="Thioredoxin-like_sf"/>
</dbReference>
<dbReference type="PROSITE" id="PS51352">
    <property type="entry name" value="THIOREDOXIN_2"/>
    <property type="match status" value="1"/>
</dbReference>
<evidence type="ECO:0000256" key="6">
    <source>
        <dbReference type="SAM" id="SignalP"/>
    </source>
</evidence>
<evidence type="ECO:0000259" key="7">
    <source>
        <dbReference type="PROSITE" id="PS51352"/>
    </source>
</evidence>
<reference evidence="8 9" key="1">
    <citation type="submission" date="2020-05" db="EMBL/GenBank/DDBJ databases">
        <title>Flexivirga sp. ID2601S isolated from air conditioner.</title>
        <authorList>
            <person name="Kim D.H."/>
        </authorList>
    </citation>
    <scope>NUCLEOTIDE SEQUENCE [LARGE SCALE GENOMIC DNA]</scope>
    <source>
        <strain evidence="8 9">ID2601S</strain>
    </source>
</reference>
<keyword evidence="5" id="KW-0676">Redox-active center</keyword>
<evidence type="ECO:0000256" key="2">
    <source>
        <dbReference type="ARBA" id="ARBA00022748"/>
    </source>
</evidence>
<evidence type="ECO:0000256" key="3">
    <source>
        <dbReference type="ARBA" id="ARBA00022968"/>
    </source>
</evidence>
<dbReference type="AlphaFoldDB" id="A0A849AM75"/>
<dbReference type="GO" id="GO:0016491">
    <property type="term" value="F:oxidoreductase activity"/>
    <property type="evidence" value="ECO:0007669"/>
    <property type="project" value="InterPro"/>
</dbReference>
<dbReference type="InterPro" id="IPR013766">
    <property type="entry name" value="Thioredoxin_domain"/>
</dbReference>
<keyword evidence="2" id="KW-0201">Cytochrome c-type biogenesis</keyword>
<comment type="caution">
    <text evidence="8">The sequence shown here is derived from an EMBL/GenBank/DDBJ whole genome shotgun (WGS) entry which is preliminary data.</text>
</comment>
<comment type="subcellular location">
    <subcellularLocation>
        <location evidence="1">Cell envelope</location>
    </subcellularLocation>
</comment>